<evidence type="ECO:0008006" key="7">
    <source>
        <dbReference type="Google" id="ProtNLM"/>
    </source>
</evidence>
<dbReference type="NCBIfam" id="NF033709">
    <property type="entry name" value="PorV_fam"/>
    <property type="match status" value="1"/>
</dbReference>
<dbReference type="EMBL" id="CM001402">
    <property type="protein sequence ID" value="EHO40556.1"/>
    <property type="molecule type" value="Genomic_DNA"/>
</dbReference>
<evidence type="ECO:0000256" key="1">
    <source>
        <dbReference type="ARBA" id="ARBA00005846"/>
    </source>
</evidence>
<keyword evidence="5" id="KW-1185">Reference proteome</keyword>
<evidence type="ECO:0000313" key="5">
    <source>
        <dbReference type="Proteomes" id="UP000004671"/>
    </source>
</evidence>
<feature type="signal peptide" evidence="2">
    <location>
        <begin position="1"/>
        <end position="23"/>
    </location>
</feature>
<protein>
    <recommendedName>
        <fullName evidence="7">PorV/PorQ family protein</fullName>
    </recommendedName>
</protein>
<dbReference type="Pfam" id="PF03687">
    <property type="entry name" value="UPF0164"/>
    <property type="match status" value="1"/>
</dbReference>
<feature type="chain" id="PRO_5010834640" description="PorV/PorQ family protein" evidence="2">
    <location>
        <begin position="24"/>
        <end position="342"/>
    </location>
</feature>
<dbReference type="InParanoid" id="H1XUQ7"/>
<dbReference type="eggNOG" id="COG2067">
    <property type="taxonomic scope" value="Bacteria"/>
</dbReference>
<dbReference type="Gene3D" id="2.40.160.60">
    <property type="entry name" value="Outer membrane protein transport protein (OMPP1/FadL/TodX)"/>
    <property type="match status" value="1"/>
</dbReference>
<keyword evidence="2" id="KW-0732">Signal</keyword>
<name>H1XUQ7_CALAY</name>
<sequence length="342" mass="37606" precursor="true">MRKIKMIFKTLIMIILISALAQAQGVTKTGTTAGKFLSVGIGPRAIAMGGAFTSSANDATAMYWNPAGIDQIPTNQFVFTQTDWFVDIKVNFVGAVFKAGELGTVGVHMTAMTMGDMEVTTTKNPEGTGDYFSAGMYAFGFSIARHLTQKFTIGANVKYIRETISQSAAHGLALDIGTMFITPFYGVRLAANISNFGTKMRMSGEDLLIQHDPNPNIAGDNANLNAYYETESFELPLRVQIGLARDFYPVDGQRLTLAVEAAHPNDNSEYMNLGGELALFKERVFIRGGFKSLFMKDREEGLTLGVGYRTPRLGRFHLNIDYSFQDFVHLGDVHTFGFILTF</sequence>
<comment type="similarity">
    <text evidence="1">Belongs to the UPF0164 family.</text>
</comment>
<dbReference type="Proteomes" id="UP000004671">
    <property type="component" value="Chromosome"/>
</dbReference>
<dbReference type="HOGENOM" id="CLU_067062_0_0_0"/>
<evidence type="ECO:0000313" key="3">
    <source>
        <dbReference type="EMBL" id="APF16778.1"/>
    </source>
</evidence>
<dbReference type="Proteomes" id="UP000183868">
    <property type="component" value="Chromosome"/>
</dbReference>
<evidence type="ECO:0000256" key="2">
    <source>
        <dbReference type="SAM" id="SignalP"/>
    </source>
</evidence>
<accession>H1XUQ7</accession>
<proteinExistence type="inferred from homology"/>
<dbReference type="OrthoDB" id="9809953at2"/>
<dbReference type="PaxDb" id="880073-Calab_0922"/>
<dbReference type="InterPro" id="IPR005362">
    <property type="entry name" value="UPF0164"/>
</dbReference>
<dbReference type="STRING" id="880073.Cabys_27"/>
<organism evidence="4 5">
    <name type="scientific">Caldithrix abyssi DSM 13497</name>
    <dbReference type="NCBI Taxonomy" id="880073"/>
    <lineage>
        <taxon>Bacteria</taxon>
        <taxon>Pseudomonadati</taxon>
        <taxon>Calditrichota</taxon>
        <taxon>Calditrichia</taxon>
        <taxon>Calditrichales</taxon>
        <taxon>Calditrichaceae</taxon>
        <taxon>Caldithrix</taxon>
    </lineage>
</organism>
<reference evidence="3 6" key="2">
    <citation type="submission" date="2016-11" db="EMBL/GenBank/DDBJ databases">
        <title>Genomic analysis of Caldithrix abyssi and proposal of a novel bacterial phylum Caldithrichaeota.</title>
        <authorList>
            <person name="Kublanov I."/>
            <person name="Sigalova O."/>
            <person name="Gavrilov S."/>
            <person name="Lebedinsky A."/>
            <person name="Ivanova N."/>
            <person name="Daum C."/>
            <person name="Reddy T."/>
            <person name="Klenk H.P."/>
            <person name="Goker M."/>
            <person name="Reva O."/>
            <person name="Miroshnichenko M."/>
            <person name="Kyprides N."/>
            <person name="Woyke T."/>
            <person name="Gelfand M."/>
        </authorList>
    </citation>
    <scope>NUCLEOTIDE SEQUENCE [LARGE SCALE GENOMIC DNA]</scope>
    <source>
        <strain evidence="3 6">LF13</strain>
    </source>
</reference>
<dbReference type="RefSeq" id="WP_006927562.1">
    <property type="nucleotide sequence ID" value="NZ_CM001402.1"/>
</dbReference>
<evidence type="ECO:0000313" key="4">
    <source>
        <dbReference type="EMBL" id="EHO40556.1"/>
    </source>
</evidence>
<dbReference type="KEGG" id="caby:Cabys_27"/>
<dbReference type="AlphaFoldDB" id="H1XUQ7"/>
<dbReference type="EMBL" id="CP018099">
    <property type="protein sequence ID" value="APF16778.1"/>
    <property type="molecule type" value="Genomic_DNA"/>
</dbReference>
<evidence type="ECO:0000313" key="6">
    <source>
        <dbReference type="Proteomes" id="UP000183868"/>
    </source>
</evidence>
<reference evidence="4 5" key="1">
    <citation type="submission" date="2011-09" db="EMBL/GenBank/DDBJ databases">
        <title>The permanent draft genome of Caldithrix abyssi DSM 13497.</title>
        <authorList>
            <consortium name="US DOE Joint Genome Institute (JGI-PGF)"/>
            <person name="Lucas S."/>
            <person name="Han J."/>
            <person name="Lapidus A."/>
            <person name="Bruce D."/>
            <person name="Goodwin L."/>
            <person name="Pitluck S."/>
            <person name="Peters L."/>
            <person name="Kyrpides N."/>
            <person name="Mavromatis K."/>
            <person name="Ivanova N."/>
            <person name="Mikhailova N."/>
            <person name="Chertkov O."/>
            <person name="Detter J.C."/>
            <person name="Tapia R."/>
            <person name="Han C."/>
            <person name="Land M."/>
            <person name="Hauser L."/>
            <person name="Markowitz V."/>
            <person name="Cheng J.-F."/>
            <person name="Hugenholtz P."/>
            <person name="Woyke T."/>
            <person name="Wu D."/>
            <person name="Spring S."/>
            <person name="Brambilla E."/>
            <person name="Klenk H.-P."/>
            <person name="Eisen J.A."/>
        </authorList>
    </citation>
    <scope>NUCLEOTIDE SEQUENCE [LARGE SCALE GENOMIC DNA]</scope>
    <source>
        <strain evidence="4 5">DSM 13497</strain>
    </source>
</reference>
<dbReference type="SUPFAM" id="SSF56935">
    <property type="entry name" value="Porins"/>
    <property type="match status" value="1"/>
</dbReference>
<gene>
    <name evidence="3" type="ORF">Cabys_27</name>
    <name evidence="4" type="ORF">Calab_0922</name>
</gene>